<dbReference type="GO" id="GO:0005524">
    <property type="term" value="F:ATP binding"/>
    <property type="evidence" value="ECO:0007669"/>
    <property type="project" value="InterPro"/>
</dbReference>
<name>A0A7H0F303_9CYAN</name>
<dbReference type="Pfam" id="PF00270">
    <property type="entry name" value="DEAD"/>
    <property type="match status" value="1"/>
</dbReference>
<sequence length="800" mass="92451">MKLKIKPVYYQTKLRTSVPFPELGNNISPYQHQIQTYCAIARNQNYKTASQWCNNCELVERCDINKFQPSDTHNSLCIINSAITGGGKTLANYAYSVEHCLNTSSGTKVLGVYPTNELLHDQKRAITKLFKQIHGREPTIGIDGDLLIVDGEFLREEREAGERNIKLIEYILGRGKIVLTNPDILYLICHHLYANSKENTGRNITAFSILIRDFKTIIFDEFHLYNIKQQASTVWFVGLATQLFNKIENKIPHNFIFSSATPLNPKEGFGQQLHYLEKFGITALNIEQPGEKEGRPVMEEINLTLVPGNLRAWEGENKALELLPDIKKLLLDNNQHRCLYVMDSVGTARKLKQALSQMFGHENVGEAHGLVQPQEKKDALTKVHTTGTSGIEVGIDFTDEYFKDLLLFEGRTSSQFLQRLGRIGRNGRDSANNQVIAIVPTEVFNYFQEYPLLSHEMERDTFTQQIKQAFHWFEPERFSNYLSIYSPIEAEYTCQIYLKCYEYGKNPHTGRIEETAERKITREQLSELIIRLYPGYNRENIGKNLKKMVGNGTITGILGFRNGGGILENNIYRMMNFDKQSKVLQPLIDLEIPYFDSLKSQEENSFPFHSYSLTYLLRRTKCQFVNKQTFLNKLETYSNHPGFDKYCKQIYQSEPMIYAMVYDDLTEPRKWHFTHQSQFFYYQYDKEKQEIVKRKISKLPLGKVKRVTGLSIETTKIEDFTNLSLLNEVLKKRDAIIYINSGSAFNITQQKHLPPLFEVIEFKSGEVQHHKAKYHLSFDLNAFLMESINSPNHDHSIIIS</sequence>
<dbReference type="GO" id="GO:0043138">
    <property type="term" value="F:3'-5' DNA helicase activity"/>
    <property type="evidence" value="ECO:0007669"/>
    <property type="project" value="TreeGrafter"/>
</dbReference>
<evidence type="ECO:0000313" key="3">
    <source>
        <dbReference type="Proteomes" id="UP000516013"/>
    </source>
</evidence>
<gene>
    <name evidence="2" type="primary">cas3</name>
    <name evidence="2" type="ORF">IAR63_05095</name>
</gene>
<dbReference type="NCBIfam" id="TIGR03158">
    <property type="entry name" value="cas3_cyano"/>
    <property type="match status" value="1"/>
</dbReference>
<dbReference type="KEGG" id="ccur:IAR63_05095"/>
<dbReference type="Proteomes" id="UP000516013">
    <property type="component" value="Chromosome"/>
</dbReference>
<dbReference type="PROSITE" id="PS51192">
    <property type="entry name" value="HELICASE_ATP_BIND_1"/>
    <property type="match status" value="1"/>
</dbReference>
<dbReference type="SMART" id="SM00487">
    <property type="entry name" value="DEXDc"/>
    <property type="match status" value="1"/>
</dbReference>
<accession>A0A7H0F303</accession>
<dbReference type="InterPro" id="IPR011545">
    <property type="entry name" value="DEAD/DEAH_box_helicase_dom"/>
</dbReference>
<feature type="domain" description="Helicase ATP-binding" evidence="1">
    <location>
        <begin position="69"/>
        <end position="280"/>
    </location>
</feature>
<evidence type="ECO:0000313" key="2">
    <source>
        <dbReference type="EMBL" id="QNP30419.1"/>
    </source>
</evidence>
<dbReference type="InterPro" id="IPR014001">
    <property type="entry name" value="Helicase_ATP-bd"/>
</dbReference>
<dbReference type="InterPro" id="IPR017575">
    <property type="entry name" value="CRISPR-assoc_helicase_Cas3"/>
</dbReference>
<dbReference type="SUPFAM" id="SSF52540">
    <property type="entry name" value="P-loop containing nucleoside triphosphate hydrolases"/>
    <property type="match status" value="1"/>
</dbReference>
<dbReference type="Gene3D" id="3.40.50.300">
    <property type="entry name" value="P-loop containing nucleotide triphosphate hydrolases"/>
    <property type="match status" value="2"/>
</dbReference>
<dbReference type="AlphaFoldDB" id="A0A7H0F303"/>
<dbReference type="PANTHER" id="PTHR47957">
    <property type="entry name" value="ATP-DEPENDENT HELICASE HRQ1"/>
    <property type="match status" value="1"/>
</dbReference>
<dbReference type="PANTHER" id="PTHR47957:SF3">
    <property type="entry name" value="ATP-DEPENDENT HELICASE HRQ1"/>
    <property type="match status" value="1"/>
</dbReference>
<reference evidence="2 3" key="1">
    <citation type="submission" date="2020-08" db="EMBL/GenBank/DDBJ databases">
        <title>Complete genome sequence of Raphidiopsis curvispora isolated from drinking water reservoir in South Korea.</title>
        <authorList>
            <person name="Jeong J."/>
        </authorList>
    </citation>
    <scope>NUCLEOTIDE SEQUENCE [LARGE SCALE GENOMIC DNA]</scope>
    <source>
        <strain evidence="2 3">GIHE-G1</strain>
    </source>
</reference>
<organism evidence="2 3">
    <name type="scientific">Cylindrospermopsis curvispora GIHE-G1</name>
    <dbReference type="NCBI Taxonomy" id="2666332"/>
    <lineage>
        <taxon>Bacteria</taxon>
        <taxon>Bacillati</taxon>
        <taxon>Cyanobacteriota</taxon>
        <taxon>Cyanophyceae</taxon>
        <taxon>Nostocales</taxon>
        <taxon>Aphanizomenonaceae</taxon>
        <taxon>Cylindrospermopsis</taxon>
    </lineage>
</organism>
<protein>
    <submittedName>
        <fullName evidence="2">Type I-D CRISPR-associated helicase Cas3</fullName>
    </submittedName>
</protein>
<keyword evidence="3" id="KW-1185">Reference proteome</keyword>
<dbReference type="RefSeq" id="WP_187706824.1">
    <property type="nucleotide sequence ID" value="NZ_CP060822.1"/>
</dbReference>
<dbReference type="InterPro" id="IPR027417">
    <property type="entry name" value="P-loop_NTPase"/>
</dbReference>
<dbReference type="GO" id="GO:0006289">
    <property type="term" value="P:nucleotide-excision repair"/>
    <property type="evidence" value="ECO:0007669"/>
    <property type="project" value="TreeGrafter"/>
</dbReference>
<dbReference type="GO" id="GO:0003676">
    <property type="term" value="F:nucleic acid binding"/>
    <property type="evidence" value="ECO:0007669"/>
    <property type="project" value="InterPro"/>
</dbReference>
<proteinExistence type="predicted"/>
<dbReference type="GO" id="GO:0036297">
    <property type="term" value="P:interstrand cross-link repair"/>
    <property type="evidence" value="ECO:0007669"/>
    <property type="project" value="TreeGrafter"/>
</dbReference>
<dbReference type="EMBL" id="CP060822">
    <property type="protein sequence ID" value="QNP30419.1"/>
    <property type="molecule type" value="Genomic_DNA"/>
</dbReference>
<evidence type="ECO:0000259" key="1">
    <source>
        <dbReference type="PROSITE" id="PS51192"/>
    </source>
</evidence>